<evidence type="ECO:0000313" key="2">
    <source>
        <dbReference type="EMBL" id="GLR67821.1"/>
    </source>
</evidence>
<evidence type="ECO:0000313" key="3">
    <source>
        <dbReference type="Proteomes" id="UP001156641"/>
    </source>
</evidence>
<reference evidence="3" key="1">
    <citation type="journal article" date="2019" name="Int. J. Syst. Evol. Microbiol.">
        <title>The Global Catalogue of Microorganisms (GCM) 10K type strain sequencing project: providing services to taxonomists for standard genome sequencing and annotation.</title>
        <authorList>
            <consortium name="The Broad Institute Genomics Platform"/>
            <consortium name="The Broad Institute Genome Sequencing Center for Infectious Disease"/>
            <person name="Wu L."/>
            <person name="Ma J."/>
        </authorList>
    </citation>
    <scope>NUCLEOTIDE SEQUENCE [LARGE SCALE GENOMIC DNA]</scope>
    <source>
        <strain evidence="3">NBRC 112502</strain>
    </source>
</reference>
<proteinExistence type="predicted"/>
<dbReference type="Gene3D" id="3.90.550.10">
    <property type="entry name" value="Spore Coat Polysaccharide Biosynthesis Protein SpsA, Chain A"/>
    <property type="match status" value="1"/>
</dbReference>
<dbReference type="SUPFAM" id="SSF53448">
    <property type="entry name" value="Nucleotide-diphospho-sugar transferases"/>
    <property type="match status" value="1"/>
</dbReference>
<dbReference type="Gene3D" id="3.40.50.2000">
    <property type="entry name" value="Glycogen Phosphorylase B"/>
    <property type="match status" value="1"/>
</dbReference>
<dbReference type="PANTHER" id="PTHR43179">
    <property type="entry name" value="RHAMNOSYLTRANSFERASE WBBL"/>
    <property type="match status" value="1"/>
</dbReference>
<dbReference type="Proteomes" id="UP001156641">
    <property type="component" value="Unassembled WGS sequence"/>
</dbReference>
<dbReference type="InterPro" id="IPR029044">
    <property type="entry name" value="Nucleotide-diphossugar_trans"/>
</dbReference>
<evidence type="ECO:0000259" key="1">
    <source>
        <dbReference type="Pfam" id="PF00535"/>
    </source>
</evidence>
<dbReference type="InterPro" id="IPR001173">
    <property type="entry name" value="Glyco_trans_2-like"/>
</dbReference>
<comment type="caution">
    <text evidence="2">The sequence shown here is derived from an EMBL/GenBank/DDBJ whole genome shotgun (WGS) entry which is preliminary data.</text>
</comment>
<dbReference type="Pfam" id="PF00535">
    <property type="entry name" value="Glycos_transf_2"/>
    <property type="match status" value="1"/>
</dbReference>
<protein>
    <recommendedName>
        <fullName evidence="1">Glycosyltransferase 2-like domain-containing protein</fullName>
    </recommendedName>
</protein>
<dbReference type="SUPFAM" id="SSF53756">
    <property type="entry name" value="UDP-Glycosyltransferase/glycogen phosphorylase"/>
    <property type="match status" value="1"/>
</dbReference>
<sequence length="674" mass="75021">MGKGIYERRCTLNANQLGVLKFTPEGQKPDVSIIIIARENYEQTANCIISAVYSSQASLEIIVFDNASVDETRNLPTINPQIKYLRADENLGFTIAVNRAAEIATGRIILLLNNDLELTPRAIDLAVETLDADSSIGAVGAKIIRMHGRLQEGGSIVWRDGTCLGYGRDRDPLDGQVNFAYDVDFCSGCFLAIPRSDWEEMGRFDEAYAPAYYEETDFCLRVWERGKRVVYDPRIVVWHYEFGSSALREEPLALMRRNQRYFAKKHRAFLDDCLPASVANIERAKVRHVSGRRTLFIEDMIPDPTKGMGFVRSAKVAEILQDECGLVSILGLHNNKWPSYFPGGEHARRQEILTNVNVTNIEAFLAERVGVYDTIWLSRTHNLSYLKNWRQACPEFFAKTQIILDTEAIAASRRFAYAQLVGQPADLSDLLLEEMEHLDGVDHICVVNELDRDTLRHSFKERGLRIPVSILGHALPVQPKPAPFKSRTDIVLVGSYAQKDGPNADGLLWFDRAVRPLLSDLPGVNFVIAGSKAAAFVKSAGLLHHYKVISDPPDMTTVYNNALIMVAPTRFAAGVPMKVHEAASHGVPVVMTDLLARQLGWLQEEIAATPAEPEPMAAAIRNLAASAKAWRANQGLQTRLIERDCNLEGFGALIRRIIADPKAETSNVAGFEHA</sequence>
<keyword evidence="3" id="KW-1185">Reference proteome</keyword>
<accession>A0ABQ6A5V7</accession>
<feature type="domain" description="Glycosyltransferase 2-like" evidence="1">
    <location>
        <begin position="32"/>
        <end position="156"/>
    </location>
</feature>
<dbReference type="Pfam" id="PF13692">
    <property type="entry name" value="Glyco_trans_1_4"/>
    <property type="match status" value="1"/>
</dbReference>
<name>A0ABQ6A5V7_9PROT</name>
<organism evidence="2 3">
    <name type="scientific">Acidocella aquatica</name>
    <dbReference type="NCBI Taxonomy" id="1922313"/>
    <lineage>
        <taxon>Bacteria</taxon>
        <taxon>Pseudomonadati</taxon>
        <taxon>Pseudomonadota</taxon>
        <taxon>Alphaproteobacteria</taxon>
        <taxon>Acetobacterales</taxon>
        <taxon>Acidocellaceae</taxon>
        <taxon>Acidocella</taxon>
    </lineage>
</organism>
<dbReference type="PANTHER" id="PTHR43179:SF7">
    <property type="entry name" value="RHAMNOSYLTRANSFERASE WBBL"/>
    <property type="match status" value="1"/>
</dbReference>
<gene>
    <name evidence="2" type="ORF">GCM10010909_25020</name>
</gene>
<dbReference type="CDD" id="cd04186">
    <property type="entry name" value="GT_2_like_c"/>
    <property type="match status" value="1"/>
</dbReference>
<dbReference type="EMBL" id="BSOS01000067">
    <property type="protein sequence ID" value="GLR67821.1"/>
    <property type="molecule type" value="Genomic_DNA"/>
</dbReference>